<dbReference type="FunFam" id="3.30.210.10:FF:000001">
    <property type="entry name" value="DNA polymerase lambda"/>
    <property type="match status" value="1"/>
</dbReference>
<keyword evidence="6" id="KW-0548">Nucleotidyltransferase</keyword>
<dbReference type="Gene3D" id="1.10.150.20">
    <property type="entry name" value="5' to 3' exonuclease, C-terminal subdomain"/>
    <property type="match status" value="1"/>
</dbReference>
<dbReference type="AlphaFoldDB" id="A0AAN6ZCE1"/>
<feature type="compositionally biased region" description="Polar residues" evidence="14">
    <location>
        <begin position="111"/>
        <end position="132"/>
    </location>
</feature>
<dbReference type="InterPro" id="IPR027421">
    <property type="entry name" value="DNA_pol_lamdba_lyase_dom_sf"/>
</dbReference>
<dbReference type="InterPro" id="IPR002054">
    <property type="entry name" value="DNA-dir_DNA_pol_X"/>
</dbReference>
<evidence type="ECO:0000256" key="10">
    <source>
        <dbReference type="ARBA" id="ARBA00023204"/>
    </source>
</evidence>
<dbReference type="Gene3D" id="1.10.150.110">
    <property type="entry name" value="DNA polymerase beta, N-terminal domain-like"/>
    <property type="match status" value="1"/>
</dbReference>
<dbReference type="GO" id="GO:0003677">
    <property type="term" value="F:DNA binding"/>
    <property type="evidence" value="ECO:0007669"/>
    <property type="project" value="InterPro"/>
</dbReference>
<dbReference type="PANTHER" id="PTHR11276">
    <property type="entry name" value="DNA POLYMERASE TYPE-X FAMILY MEMBER"/>
    <property type="match status" value="1"/>
</dbReference>
<dbReference type="SUPFAM" id="SSF81585">
    <property type="entry name" value="PsbU/PolX domain-like"/>
    <property type="match status" value="1"/>
</dbReference>
<feature type="region of interest" description="Disordered" evidence="14">
    <location>
        <begin position="89"/>
        <end position="148"/>
    </location>
</feature>
<keyword evidence="10" id="KW-0234">DNA repair</keyword>
<dbReference type="InterPro" id="IPR028207">
    <property type="entry name" value="DNA_pol_B_palm_palm"/>
</dbReference>
<feature type="compositionally biased region" description="Pro residues" evidence="14">
    <location>
        <begin position="294"/>
        <end position="309"/>
    </location>
</feature>
<dbReference type="GO" id="GO:0003887">
    <property type="term" value="F:DNA-directed DNA polymerase activity"/>
    <property type="evidence" value="ECO:0007669"/>
    <property type="project" value="UniProtKB-KW"/>
</dbReference>
<keyword evidence="5" id="KW-0808">Transferase</keyword>
<evidence type="ECO:0000256" key="13">
    <source>
        <dbReference type="PIRSR" id="PIRSR622312-50"/>
    </source>
</evidence>
<dbReference type="FunFam" id="1.10.150.110:FF:000005">
    <property type="entry name" value="DNA polymerase POL4"/>
    <property type="match status" value="1"/>
</dbReference>
<organism evidence="16 17">
    <name type="scientific">Trichocladium antarcticum</name>
    <dbReference type="NCBI Taxonomy" id="1450529"/>
    <lineage>
        <taxon>Eukaryota</taxon>
        <taxon>Fungi</taxon>
        <taxon>Dikarya</taxon>
        <taxon>Ascomycota</taxon>
        <taxon>Pezizomycotina</taxon>
        <taxon>Sordariomycetes</taxon>
        <taxon>Sordariomycetidae</taxon>
        <taxon>Sordariales</taxon>
        <taxon>Chaetomiaceae</taxon>
        <taxon>Trichocladium</taxon>
    </lineage>
</organism>
<feature type="compositionally biased region" description="Basic and acidic residues" evidence="14">
    <location>
        <begin position="255"/>
        <end position="286"/>
    </location>
</feature>
<comment type="cofactor">
    <cofactor evidence="1">
        <name>Mn(2+)</name>
        <dbReference type="ChEBI" id="CHEBI:29035"/>
    </cofactor>
</comment>
<keyword evidence="7" id="KW-0235">DNA replication</keyword>
<dbReference type="Gene3D" id="3.30.210.10">
    <property type="entry name" value="DNA polymerase, thumb domain"/>
    <property type="match status" value="1"/>
</dbReference>
<dbReference type="CDD" id="cd00141">
    <property type="entry name" value="NT_POLXc"/>
    <property type="match status" value="1"/>
</dbReference>
<reference evidence="16" key="1">
    <citation type="journal article" date="2023" name="Mol. Phylogenet. Evol.">
        <title>Genome-scale phylogeny and comparative genomics of the fungal order Sordariales.</title>
        <authorList>
            <person name="Hensen N."/>
            <person name="Bonometti L."/>
            <person name="Westerberg I."/>
            <person name="Brannstrom I.O."/>
            <person name="Guillou S."/>
            <person name="Cros-Aarteil S."/>
            <person name="Calhoun S."/>
            <person name="Haridas S."/>
            <person name="Kuo A."/>
            <person name="Mondo S."/>
            <person name="Pangilinan J."/>
            <person name="Riley R."/>
            <person name="LaButti K."/>
            <person name="Andreopoulos B."/>
            <person name="Lipzen A."/>
            <person name="Chen C."/>
            <person name="Yan M."/>
            <person name="Daum C."/>
            <person name="Ng V."/>
            <person name="Clum A."/>
            <person name="Steindorff A."/>
            <person name="Ohm R.A."/>
            <person name="Martin F."/>
            <person name="Silar P."/>
            <person name="Natvig D.O."/>
            <person name="Lalanne C."/>
            <person name="Gautier V."/>
            <person name="Ament-Velasquez S.L."/>
            <person name="Kruys A."/>
            <person name="Hutchinson M.I."/>
            <person name="Powell A.J."/>
            <person name="Barry K."/>
            <person name="Miller A.N."/>
            <person name="Grigoriev I.V."/>
            <person name="Debuchy R."/>
            <person name="Gladieux P."/>
            <person name="Hiltunen Thoren M."/>
            <person name="Johannesson H."/>
        </authorList>
    </citation>
    <scope>NUCLEOTIDE SEQUENCE</scope>
    <source>
        <strain evidence="16">CBS 123565</strain>
    </source>
</reference>
<gene>
    <name evidence="16" type="ORF">BT67DRAFT_385777</name>
</gene>
<dbReference type="InterPro" id="IPR029398">
    <property type="entry name" value="PolB_thumb"/>
</dbReference>
<dbReference type="InterPro" id="IPR002008">
    <property type="entry name" value="DNA_pol_X_beta-like"/>
</dbReference>
<evidence type="ECO:0000256" key="5">
    <source>
        <dbReference type="ARBA" id="ARBA00022679"/>
    </source>
</evidence>
<feature type="region of interest" description="Disordered" evidence="14">
    <location>
        <begin position="45"/>
        <end position="68"/>
    </location>
</feature>
<evidence type="ECO:0000256" key="7">
    <source>
        <dbReference type="ARBA" id="ARBA00022705"/>
    </source>
</evidence>
<name>A0AAN6ZCE1_9PEZI</name>
<evidence type="ECO:0000256" key="2">
    <source>
        <dbReference type="ARBA" id="ARBA00012417"/>
    </source>
</evidence>
<reference evidence="16" key="2">
    <citation type="submission" date="2023-05" db="EMBL/GenBank/DDBJ databases">
        <authorList>
            <consortium name="Lawrence Berkeley National Laboratory"/>
            <person name="Steindorff A."/>
            <person name="Hensen N."/>
            <person name="Bonometti L."/>
            <person name="Westerberg I."/>
            <person name="Brannstrom I.O."/>
            <person name="Guillou S."/>
            <person name="Cros-Aarteil S."/>
            <person name="Calhoun S."/>
            <person name="Haridas S."/>
            <person name="Kuo A."/>
            <person name="Mondo S."/>
            <person name="Pangilinan J."/>
            <person name="Riley R."/>
            <person name="Labutti K."/>
            <person name="Andreopoulos B."/>
            <person name="Lipzen A."/>
            <person name="Chen C."/>
            <person name="Yanf M."/>
            <person name="Daum C."/>
            <person name="Ng V."/>
            <person name="Clum A."/>
            <person name="Ohm R."/>
            <person name="Martin F."/>
            <person name="Silar P."/>
            <person name="Natvig D."/>
            <person name="Lalanne C."/>
            <person name="Gautier V."/>
            <person name="Ament-Velasquez S.L."/>
            <person name="Kruys A."/>
            <person name="Hutchinson M.I."/>
            <person name="Powell A.J."/>
            <person name="Barry K."/>
            <person name="Miller A.N."/>
            <person name="Grigoriev I.V."/>
            <person name="Debuchy R."/>
            <person name="Gladieux P."/>
            <person name="Thoren M.H."/>
            <person name="Johannesson H."/>
        </authorList>
    </citation>
    <scope>NUCLEOTIDE SEQUENCE</scope>
    <source>
        <strain evidence="16">CBS 123565</strain>
    </source>
</reference>
<feature type="region of interest" description="Disordered" evidence="14">
    <location>
        <begin position="245"/>
        <end position="313"/>
    </location>
</feature>
<dbReference type="EC" id="2.7.7.7" evidence="2"/>
<dbReference type="Proteomes" id="UP001304895">
    <property type="component" value="Unassembled WGS sequence"/>
</dbReference>
<dbReference type="EMBL" id="MU853418">
    <property type="protein sequence ID" value="KAK4132264.1"/>
    <property type="molecule type" value="Genomic_DNA"/>
</dbReference>
<dbReference type="Pfam" id="PF14792">
    <property type="entry name" value="DNA_pol_B_palm"/>
    <property type="match status" value="1"/>
</dbReference>
<evidence type="ECO:0000256" key="9">
    <source>
        <dbReference type="ARBA" id="ARBA00022932"/>
    </source>
</evidence>
<dbReference type="Gene3D" id="3.30.460.10">
    <property type="entry name" value="Beta Polymerase, domain 2"/>
    <property type="match status" value="1"/>
</dbReference>
<keyword evidence="9" id="KW-0239">DNA-directed DNA polymerase</keyword>
<evidence type="ECO:0000256" key="3">
    <source>
        <dbReference type="ARBA" id="ARBA00016513"/>
    </source>
</evidence>
<dbReference type="PRINTS" id="PR00869">
    <property type="entry name" value="DNAPOLX"/>
</dbReference>
<dbReference type="GO" id="GO:0005634">
    <property type="term" value="C:nucleus"/>
    <property type="evidence" value="ECO:0007669"/>
    <property type="project" value="TreeGrafter"/>
</dbReference>
<feature type="active site" description="Nucleophile; Schiff-base intermediate with DNA; for 5'-dRP lyase activity" evidence="13">
    <location>
        <position position="461"/>
    </location>
</feature>
<dbReference type="SUPFAM" id="SSF81301">
    <property type="entry name" value="Nucleotidyltransferase"/>
    <property type="match status" value="1"/>
</dbReference>
<dbReference type="SUPFAM" id="SSF47802">
    <property type="entry name" value="DNA polymerase beta, N-terminal domain-like"/>
    <property type="match status" value="1"/>
</dbReference>
<dbReference type="InterPro" id="IPR022312">
    <property type="entry name" value="DNA_pol_X"/>
</dbReference>
<evidence type="ECO:0000256" key="12">
    <source>
        <dbReference type="ARBA" id="ARBA00049244"/>
    </source>
</evidence>
<evidence type="ECO:0000256" key="11">
    <source>
        <dbReference type="ARBA" id="ARBA00023239"/>
    </source>
</evidence>
<dbReference type="GO" id="GO:0006303">
    <property type="term" value="P:double-strand break repair via nonhomologous end joining"/>
    <property type="evidence" value="ECO:0007669"/>
    <property type="project" value="TreeGrafter"/>
</dbReference>
<protein>
    <recommendedName>
        <fullName evidence="3">DNA polymerase lambda</fullName>
        <ecNumber evidence="2">2.7.7.7</ecNumber>
    </recommendedName>
</protein>
<accession>A0AAN6ZCE1</accession>
<keyword evidence="17" id="KW-1185">Reference proteome</keyword>
<dbReference type="PANTHER" id="PTHR11276:SF28">
    <property type="entry name" value="DNA POLYMERASE LAMBDA"/>
    <property type="match status" value="1"/>
</dbReference>
<dbReference type="PROSITE" id="PS50172">
    <property type="entry name" value="BRCT"/>
    <property type="match status" value="1"/>
</dbReference>
<evidence type="ECO:0000313" key="16">
    <source>
        <dbReference type="EMBL" id="KAK4132264.1"/>
    </source>
</evidence>
<dbReference type="InterPro" id="IPR001357">
    <property type="entry name" value="BRCT_dom"/>
</dbReference>
<evidence type="ECO:0000256" key="14">
    <source>
        <dbReference type="SAM" id="MobiDB-lite"/>
    </source>
</evidence>
<dbReference type="Pfam" id="PF14716">
    <property type="entry name" value="HHH_8"/>
    <property type="match status" value="1"/>
</dbReference>
<dbReference type="InterPro" id="IPR037160">
    <property type="entry name" value="DNA_Pol_thumb_sf"/>
</dbReference>
<feature type="region of interest" description="Disordered" evidence="14">
    <location>
        <begin position="334"/>
        <end position="377"/>
    </location>
</feature>
<evidence type="ECO:0000256" key="6">
    <source>
        <dbReference type="ARBA" id="ARBA00022695"/>
    </source>
</evidence>
<evidence type="ECO:0000259" key="15">
    <source>
        <dbReference type="PROSITE" id="PS50172"/>
    </source>
</evidence>
<dbReference type="InterPro" id="IPR018944">
    <property type="entry name" value="DNA_pol_lambd_fingers_domain"/>
</dbReference>
<dbReference type="Pfam" id="PF14791">
    <property type="entry name" value="DNA_pol_B_thumb"/>
    <property type="match status" value="1"/>
</dbReference>
<dbReference type="InterPro" id="IPR010996">
    <property type="entry name" value="HHH_MUS81"/>
</dbReference>
<sequence length="742" mass="82916">MDSPSLQDKTAFFAGLDALDNVNDRDDMVDKAEQDHRDKCRAFFKSRKRAKPVPENPAASMPGQTVIESTPHTRRITVSSSRAGRLLRSTTSFVEETPVPETARPPFASLRRSTTLPTGVSSAPDQSPSATTALKKRKRQSSRTSGPEAPQVFRNLFFYYIPDNDIAPARKLRMARAQEHGAQRVRDLSSASHVIVDKQLKYKDIENMIGSDAPTSLVIVTEDYPIECISFRTLLNPDQTRYRVAGHRVPPLQVKEQRATRRRDTSPEDEHSALQSDTRDVDDHPRNHPLGHLPGPPPSPPRQGLPPPGSSAKDELSEYIELMQLYKHLPLDDEEGDQHSVMGDQGTVSDSDDEEGSEAERARKKSKAKPRRGAQKDIPFEERFACHRGGTKDNATDVQNPNARTIEILQSMCDYYTRISDNWRTMAYRRAITTLRRQPVKIATAEEAHRLPNIGARLAAKIEEIVSTNRLRRLEYAHAEPLDRVLATFLQIHDVGPRRAAKWIAQGHRTLADLAAHADLTANQRLGIDHHTDLTTRIPRAEVTALFTHVQRAAARIDPAAELLIGGSHRRGAASSGDIDIIITKKATSSPADLGPLLTALVADLTRTGFLVATLAAPHTQQQQQQQQRPGSKWHGCCVLPRADGGAGPRPVWRRIDLLLVPETEYGAALIYFTGNDIFNRSMRLLASKKGMRLNQRGLYQGVLRGKGRVRVTEGELVEGRDERRIFALLGVKWREPWERWC</sequence>
<feature type="compositionally biased region" description="Basic residues" evidence="14">
    <location>
        <begin position="362"/>
        <end position="373"/>
    </location>
</feature>
<evidence type="ECO:0000256" key="4">
    <source>
        <dbReference type="ARBA" id="ARBA00022634"/>
    </source>
</evidence>
<dbReference type="InterPro" id="IPR036420">
    <property type="entry name" value="BRCT_dom_sf"/>
</dbReference>
<dbReference type="PRINTS" id="PR00870">
    <property type="entry name" value="DNAPOLXBETA"/>
</dbReference>
<keyword evidence="4" id="KW-0237">DNA synthesis</keyword>
<keyword evidence="11" id="KW-0456">Lyase</keyword>
<comment type="caution">
    <text evidence="16">The sequence shown here is derived from an EMBL/GenBank/DDBJ whole genome shotgun (WGS) entry which is preliminary data.</text>
</comment>
<comment type="catalytic activity">
    <reaction evidence="12">
        <text>DNA(n) + a 2'-deoxyribonucleoside 5'-triphosphate = DNA(n+1) + diphosphate</text>
        <dbReference type="Rhea" id="RHEA:22508"/>
        <dbReference type="Rhea" id="RHEA-COMP:17339"/>
        <dbReference type="Rhea" id="RHEA-COMP:17340"/>
        <dbReference type="ChEBI" id="CHEBI:33019"/>
        <dbReference type="ChEBI" id="CHEBI:61560"/>
        <dbReference type="ChEBI" id="CHEBI:173112"/>
        <dbReference type="EC" id="2.7.7.7"/>
    </reaction>
</comment>
<dbReference type="SMART" id="SM00483">
    <property type="entry name" value="POLXc"/>
    <property type="match status" value="1"/>
</dbReference>
<keyword evidence="8" id="KW-0227">DNA damage</keyword>
<evidence type="ECO:0000256" key="1">
    <source>
        <dbReference type="ARBA" id="ARBA00001936"/>
    </source>
</evidence>
<feature type="domain" description="BRCT" evidence="15">
    <location>
        <begin position="148"/>
        <end position="242"/>
    </location>
</feature>
<proteinExistence type="predicted"/>
<evidence type="ECO:0000256" key="8">
    <source>
        <dbReference type="ARBA" id="ARBA00022763"/>
    </source>
</evidence>
<evidence type="ECO:0000313" key="17">
    <source>
        <dbReference type="Proteomes" id="UP001304895"/>
    </source>
</evidence>
<dbReference type="InterPro" id="IPR043519">
    <property type="entry name" value="NT_sf"/>
</dbReference>
<dbReference type="Pfam" id="PF10391">
    <property type="entry name" value="DNA_pol_lambd_f"/>
    <property type="match status" value="1"/>
</dbReference>
<dbReference type="GO" id="GO:0016829">
    <property type="term" value="F:lyase activity"/>
    <property type="evidence" value="ECO:0007669"/>
    <property type="project" value="UniProtKB-KW"/>
</dbReference>
<dbReference type="Gene3D" id="3.40.50.10190">
    <property type="entry name" value="BRCT domain"/>
    <property type="match status" value="1"/>
</dbReference>